<dbReference type="Pfam" id="PF20703">
    <property type="entry name" value="nSTAND1"/>
    <property type="match status" value="1"/>
</dbReference>
<feature type="domain" description="HTH cro/C1-type" evidence="5">
    <location>
        <begin position="8"/>
        <end position="64"/>
    </location>
</feature>
<feature type="repeat" description="WD" evidence="3">
    <location>
        <begin position="744"/>
        <end position="785"/>
    </location>
</feature>
<dbReference type="Pfam" id="PF00400">
    <property type="entry name" value="WD40"/>
    <property type="match status" value="12"/>
</dbReference>
<dbReference type="PROSITE" id="PS50082">
    <property type="entry name" value="WD_REPEATS_2"/>
    <property type="match status" value="12"/>
</dbReference>
<feature type="repeat" description="WD" evidence="3">
    <location>
        <begin position="920"/>
        <end position="952"/>
    </location>
</feature>
<gene>
    <name evidence="6" type="ORF">ACFSYJ_27495</name>
</gene>
<evidence type="ECO:0000256" key="3">
    <source>
        <dbReference type="PROSITE-ProRule" id="PRU00221"/>
    </source>
</evidence>
<evidence type="ECO:0000256" key="4">
    <source>
        <dbReference type="SAM" id="MobiDB-lite"/>
    </source>
</evidence>
<name>A0ABW5GNG3_9PSEU</name>
<sequence>MLSQFAADLRLLRKEAGSPTYRELGQRAHYSASTLSDAAGGKKLPSLSVTLGYVRACGGDDAVWERRWHHIAAALAAEPGQRSGDADDDHEESPYVGLAAFQPGDADRFFGRESLGDDLARSVRGHRFLAVFGASGVGKSSLLRAGLIPEFRDRAAGRAPGSPTVLMAPGDHPVEECAVQLAALTGEPVATLHSELENDPAGLHLRVRQHLADADDQVDLLLVVDQFEEVFTLCRGGEERDRFIAMLLYAAKAKASRTRVVLGVRTDFYTHCARHPDLAAALADAQFLVGPMKTDELRRAIVQPAANASCQVEGALVAAVMADATGQTGALPLVSHAMVETWRRRRGNRLTLAGYQAAGGIQHALAQTAESTYLAFDYRQRQVAKALLLRLTALGEDTEDTKRRVARGELETDDPNVPEVLEHLVRARLVIRDGDSVEIAHEALIRCWPRLHDWLTQDRAANLARQQLESDARAWHREKRDSSLLYRGTRLETARRLADPPDPVAPTLLARDFLAASLRHHRRGRWLSRSVIAGVVVFALVAAIVAYRQRDDAVFRQVVAVADRLQDSDPSLSAQLVLVAHRLRPDDQDLYTRLLTIGQAPLAAPLAGHTGNVYRTSFSPDGRTLATAGEDRTVRLWDVHDLARPRPLGPPLTGHTAGVSTAVFGPGGRTLATAGDDGTVRLWNVTDPGHPTLLGPPIESHGGSVHLAAFSPDGNLLATANDDRTVRMWNVTDPAHATPVAPPLTGHSGPVRSLAFSPDSHLLAAGGDDTTILLWNVSDAAAPVRTGQPLTGHTGSVNSVAFSPDGRTLASGSSDKTARLWNVSDPGAPTLLSAPLTGHSGAILSVAFRPGGQLLATGSADGTARLWNVTDPAEATQPSRVLAGSGGGLFAVGFSPDGNTLATGSHDSVVRLWSLPSSVLIGHPSDVRSAAFSRDGTKLATQTSDDTIRLWDPRDPARPVQSSRVPGPPGYLQACSDCANPVRFGPDGNTLAASSYAKIVQLWNVTDPRRPAPLGPVLGLDTKYQSVLAFSPDGHLLATGDDDTSVRLWDVTDPGRPRALGRVAGHSKGLESITFSPDGRTLATAADDQSIRLWDVTDPVRPRERSRLAAGTGAVGAVAFSPDGRTLAAGGNDRTVRLWNVTDPAAPKVLGAPLTGHTEAVTSVTFSPDGHTLVTAGKDHTIRLWNVEDPAKPGPRGQPLAGLDANGYGIAFSPDGRRLTAADGQGLVHLLDLDVDHAIRRVCDATHDVLTPQQWAQHLPQLPYQPPCQDIEG</sequence>
<dbReference type="CDD" id="cd00200">
    <property type="entry name" value="WD40"/>
    <property type="match status" value="2"/>
</dbReference>
<keyword evidence="2" id="KW-0677">Repeat</keyword>
<feature type="repeat" description="WD" evidence="3">
    <location>
        <begin position="1063"/>
        <end position="1096"/>
    </location>
</feature>
<feature type="repeat" description="WD" evidence="3">
    <location>
        <begin position="882"/>
        <end position="915"/>
    </location>
</feature>
<reference evidence="7" key="1">
    <citation type="journal article" date="2019" name="Int. J. Syst. Evol. Microbiol.">
        <title>The Global Catalogue of Microorganisms (GCM) 10K type strain sequencing project: providing services to taxonomists for standard genome sequencing and annotation.</title>
        <authorList>
            <consortium name="The Broad Institute Genomics Platform"/>
            <consortium name="The Broad Institute Genome Sequencing Center for Infectious Disease"/>
            <person name="Wu L."/>
            <person name="Ma J."/>
        </authorList>
    </citation>
    <scope>NUCLEOTIDE SEQUENCE [LARGE SCALE GENOMIC DNA]</scope>
    <source>
        <strain evidence="7">CGMCC 4.7643</strain>
    </source>
</reference>
<feature type="repeat" description="WD" evidence="3">
    <location>
        <begin position="836"/>
        <end position="877"/>
    </location>
</feature>
<dbReference type="SMART" id="SM00320">
    <property type="entry name" value="WD40"/>
    <property type="match status" value="14"/>
</dbReference>
<feature type="repeat" description="WD" evidence="3">
    <location>
        <begin position="1028"/>
        <end position="1051"/>
    </location>
</feature>
<dbReference type="InterPro" id="IPR036322">
    <property type="entry name" value="WD40_repeat_dom_sf"/>
</dbReference>
<keyword evidence="1 3" id="KW-0853">WD repeat</keyword>
<keyword evidence="7" id="KW-1185">Reference proteome</keyword>
<organism evidence="6 7">
    <name type="scientific">Amycolatopsis samaneae</name>
    <dbReference type="NCBI Taxonomy" id="664691"/>
    <lineage>
        <taxon>Bacteria</taxon>
        <taxon>Bacillati</taxon>
        <taxon>Actinomycetota</taxon>
        <taxon>Actinomycetes</taxon>
        <taxon>Pseudonocardiales</taxon>
        <taxon>Pseudonocardiaceae</taxon>
        <taxon>Amycolatopsis</taxon>
    </lineage>
</organism>
<dbReference type="Gene3D" id="2.130.10.10">
    <property type="entry name" value="YVTN repeat-like/Quinoprotein amine dehydrogenase"/>
    <property type="match status" value="5"/>
</dbReference>
<accession>A0ABW5GNG3</accession>
<dbReference type="InterPro" id="IPR001387">
    <property type="entry name" value="Cro/C1-type_HTH"/>
</dbReference>
<dbReference type="InterPro" id="IPR020472">
    <property type="entry name" value="WD40_PAC1"/>
</dbReference>
<feature type="region of interest" description="Disordered" evidence="4">
    <location>
        <begin position="787"/>
        <end position="821"/>
    </location>
</feature>
<evidence type="ECO:0000256" key="1">
    <source>
        <dbReference type="ARBA" id="ARBA00022574"/>
    </source>
</evidence>
<evidence type="ECO:0000259" key="5">
    <source>
        <dbReference type="SMART" id="SM00530"/>
    </source>
</evidence>
<dbReference type="SMART" id="SM00530">
    <property type="entry name" value="HTH_XRE"/>
    <property type="match status" value="1"/>
</dbReference>
<dbReference type="SUPFAM" id="SSF50978">
    <property type="entry name" value="WD40 repeat-like"/>
    <property type="match status" value="2"/>
</dbReference>
<feature type="repeat" description="WD" evidence="3">
    <location>
        <begin position="1154"/>
        <end position="1188"/>
    </location>
</feature>
<dbReference type="PRINTS" id="PR00320">
    <property type="entry name" value="GPROTEINBRPT"/>
</dbReference>
<dbReference type="SUPFAM" id="SSF52540">
    <property type="entry name" value="P-loop containing nucleoside triphosphate hydrolases"/>
    <property type="match status" value="1"/>
</dbReference>
<feature type="repeat" description="WD" evidence="3">
    <location>
        <begin position="652"/>
        <end position="685"/>
    </location>
</feature>
<dbReference type="InterPro" id="IPR027417">
    <property type="entry name" value="P-loop_NTPase"/>
</dbReference>
<dbReference type="PANTHER" id="PTHR19848:SF8">
    <property type="entry name" value="F-BOX AND WD REPEAT DOMAIN CONTAINING 7"/>
    <property type="match status" value="1"/>
</dbReference>
<dbReference type="PROSITE" id="PS50294">
    <property type="entry name" value="WD_REPEATS_REGION"/>
    <property type="match status" value="12"/>
</dbReference>
<dbReference type="Pfam" id="PF13560">
    <property type="entry name" value="HTH_31"/>
    <property type="match status" value="1"/>
</dbReference>
<proteinExistence type="predicted"/>
<comment type="caution">
    <text evidence="6">The sequence shown here is derived from an EMBL/GenBank/DDBJ whole genome shotgun (WGS) entry which is preliminary data.</text>
</comment>
<evidence type="ECO:0000313" key="6">
    <source>
        <dbReference type="EMBL" id="MFD2462381.1"/>
    </source>
</evidence>
<dbReference type="PROSITE" id="PS00678">
    <property type="entry name" value="WD_REPEATS_1"/>
    <property type="match status" value="10"/>
</dbReference>
<feature type="repeat" description="WD" evidence="3">
    <location>
        <begin position="698"/>
        <end position="731"/>
    </location>
</feature>
<feature type="repeat" description="WD" evidence="3">
    <location>
        <begin position="606"/>
        <end position="639"/>
    </location>
</feature>
<dbReference type="PANTHER" id="PTHR19848">
    <property type="entry name" value="WD40 REPEAT PROTEIN"/>
    <property type="match status" value="1"/>
</dbReference>
<evidence type="ECO:0000256" key="2">
    <source>
        <dbReference type="ARBA" id="ARBA00022737"/>
    </source>
</evidence>
<dbReference type="InterPro" id="IPR015943">
    <property type="entry name" value="WD40/YVTN_repeat-like_dom_sf"/>
</dbReference>
<dbReference type="InterPro" id="IPR049052">
    <property type="entry name" value="nSTAND1"/>
</dbReference>
<feature type="repeat" description="WD" evidence="3">
    <location>
        <begin position="790"/>
        <end position="824"/>
    </location>
</feature>
<dbReference type="InterPro" id="IPR019775">
    <property type="entry name" value="WD40_repeat_CS"/>
</dbReference>
<feature type="compositionally biased region" description="Polar residues" evidence="4">
    <location>
        <begin position="788"/>
        <end position="801"/>
    </location>
</feature>
<dbReference type="EMBL" id="JBHUKU010000015">
    <property type="protein sequence ID" value="MFD2462381.1"/>
    <property type="molecule type" value="Genomic_DNA"/>
</dbReference>
<evidence type="ECO:0000313" key="7">
    <source>
        <dbReference type="Proteomes" id="UP001597419"/>
    </source>
</evidence>
<protein>
    <submittedName>
        <fullName evidence="6">Helix-turn-helix domain-containing protein</fullName>
    </submittedName>
</protein>
<feature type="repeat" description="WD" evidence="3">
    <location>
        <begin position="1108"/>
        <end position="1149"/>
    </location>
</feature>
<dbReference type="InterPro" id="IPR001680">
    <property type="entry name" value="WD40_rpt"/>
</dbReference>
<dbReference type="Proteomes" id="UP001597419">
    <property type="component" value="Unassembled WGS sequence"/>
</dbReference>
<dbReference type="RefSeq" id="WP_345400896.1">
    <property type="nucleotide sequence ID" value="NZ_BAABHG010000012.1"/>
</dbReference>